<evidence type="ECO:0000256" key="3">
    <source>
        <dbReference type="ARBA" id="ARBA00022448"/>
    </source>
</evidence>
<keyword evidence="5" id="KW-0574">Periplasm</keyword>
<accession>A0ABT0AB71</accession>
<proteinExistence type="inferred from homology"/>
<dbReference type="SUPFAM" id="SSF50969">
    <property type="entry name" value="YVTN repeat-like/Quinoprotein amine dehydrogenase"/>
    <property type="match status" value="1"/>
</dbReference>
<feature type="signal peptide" evidence="8">
    <location>
        <begin position="1"/>
        <end position="24"/>
    </location>
</feature>
<dbReference type="Proteomes" id="UP001162802">
    <property type="component" value="Unassembled WGS sequence"/>
</dbReference>
<dbReference type="InterPro" id="IPR015943">
    <property type="entry name" value="WD40/YVTN_repeat-like_dom_sf"/>
</dbReference>
<dbReference type="InterPro" id="IPR011044">
    <property type="entry name" value="Quino_amine_DH_bsu"/>
</dbReference>
<evidence type="ECO:0000256" key="8">
    <source>
        <dbReference type="SAM" id="SignalP"/>
    </source>
</evidence>
<gene>
    <name evidence="9" type="ORF">MTR65_07145</name>
</gene>
<keyword evidence="7" id="KW-0560">Oxidoreductase</keyword>
<comment type="similarity">
    <text evidence="2">Belongs to the aromatic amine dehydrogenase heavy chain family.</text>
</comment>
<evidence type="ECO:0000313" key="9">
    <source>
        <dbReference type="EMBL" id="MCJ1960448.1"/>
    </source>
</evidence>
<comment type="subcellular location">
    <subcellularLocation>
        <location evidence="1">Periplasm</location>
    </subcellularLocation>
</comment>
<sequence>MHIKTSLRLASALLVLALPGAGMAAQGQLPPPLEEEVSDVAVMGAPGPHRLVLAGGFGSGGAQIRDGEDGKLLGTVSLGGLANIAYAPDQSRIYVAETIWTKGNRGTRQDMISVYDGRTLNLQEEITLPGRVFMVPRRTNFSISTDGARAYMYNFDPSASVNVVDLASGDVQVVDTPGCAHAMAWGKTGFAVICGDGSIGSVDTAKALELKRSAAFFDAENDPLFEEAAIDPKAGKGVFLSYTGVIHEVSLEDPKELAAWPIQEAAGLELARPDDLQLAWRPGGGVVSAWHHASNLLFVLMHPGEHWTQKEKGTQLWVVDLTKREVVERVPLKTPVTSVEVSQDAEPLLYLITEDGGLKVLNALDRSEKTLVSNVGSVVPVTPMP</sequence>
<dbReference type="InterPro" id="IPR009451">
    <property type="entry name" value="Metamine_DH_Hvc"/>
</dbReference>
<keyword evidence="3" id="KW-0813">Transport</keyword>
<name>A0ABT0AB71_9SPHN</name>
<dbReference type="RefSeq" id="WP_243798581.1">
    <property type="nucleotide sequence ID" value="NZ_JALHAT010000008.1"/>
</dbReference>
<comment type="caution">
    <text evidence="9">The sequence shown here is derived from an EMBL/GenBank/DDBJ whole genome shotgun (WGS) entry which is preliminary data.</text>
</comment>
<dbReference type="EMBL" id="JALHAT010000008">
    <property type="protein sequence ID" value="MCJ1960448.1"/>
    <property type="molecule type" value="Genomic_DNA"/>
</dbReference>
<evidence type="ECO:0000256" key="1">
    <source>
        <dbReference type="ARBA" id="ARBA00004418"/>
    </source>
</evidence>
<organism evidence="9 10">
    <name type="scientific">Novosphingobium mangrovi</name>
    <name type="common">ex Hu et al. 2023</name>
    <dbReference type="NCBI Taxonomy" id="2930094"/>
    <lineage>
        <taxon>Bacteria</taxon>
        <taxon>Pseudomonadati</taxon>
        <taxon>Pseudomonadota</taxon>
        <taxon>Alphaproteobacteria</taxon>
        <taxon>Sphingomonadales</taxon>
        <taxon>Sphingomonadaceae</taxon>
        <taxon>Novosphingobium</taxon>
    </lineage>
</organism>
<evidence type="ECO:0000313" key="10">
    <source>
        <dbReference type="Proteomes" id="UP001162802"/>
    </source>
</evidence>
<evidence type="ECO:0000256" key="7">
    <source>
        <dbReference type="ARBA" id="ARBA00023002"/>
    </source>
</evidence>
<keyword evidence="6" id="KW-0249">Electron transport</keyword>
<feature type="chain" id="PRO_5046348871" evidence="8">
    <location>
        <begin position="25"/>
        <end position="385"/>
    </location>
</feature>
<evidence type="ECO:0000256" key="4">
    <source>
        <dbReference type="ARBA" id="ARBA00022729"/>
    </source>
</evidence>
<evidence type="ECO:0000256" key="5">
    <source>
        <dbReference type="ARBA" id="ARBA00022764"/>
    </source>
</evidence>
<reference evidence="9" key="1">
    <citation type="submission" date="2022-03" db="EMBL/GenBank/DDBJ databases">
        <title>Identification of a novel bacterium isolated from mangrove sediments.</title>
        <authorList>
            <person name="Pan X."/>
        </authorList>
    </citation>
    <scope>NUCLEOTIDE SEQUENCE</scope>
    <source>
        <strain evidence="9">B2637</strain>
    </source>
</reference>
<keyword evidence="10" id="KW-1185">Reference proteome</keyword>
<dbReference type="Gene3D" id="2.130.10.10">
    <property type="entry name" value="YVTN repeat-like/Quinoprotein amine dehydrogenase"/>
    <property type="match status" value="1"/>
</dbReference>
<protein>
    <submittedName>
        <fullName evidence="9">Methylamine dehydrogenase</fullName>
    </submittedName>
</protein>
<evidence type="ECO:0000256" key="6">
    <source>
        <dbReference type="ARBA" id="ARBA00022982"/>
    </source>
</evidence>
<evidence type="ECO:0000256" key="2">
    <source>
        <dbReference type="ARBA" id="ARBA00010548"/>
    </source>
</evidence>
<dbReference type="Pfam" id="PF06433">
    <property type="entry name" value="Me-amine-dh_H"/>
    <property type="match status" value="1"/>
</dbReference>
<keyword evidence="4 8" id="KW-0732">Signal</keyword>